<evidence type="ECO:0000259" key="1">
    <source>
        <dbReference type="Pfam" id="PF00561"/>
    </source>
</evidence>
<dbReference type="Proteomes" id="UP000799750">
    <property type="component" value="Unassembled WGS sequence"/>
</dbReference>
<feature type="domain" description="AB hydrolase-1" evidence="1">
    <location>
        <begin position="46"/>
        <end position="158"/>
    </location>
</feature>
<keyword evidence="2" id="KW-0378">Hydrolase</keyword>
<dbReference type="InterPro" id="IPR000073">
    <property type="entry name" value="AB_hydrolase_1"/>
</dbReference>
<dbReference type="PANTHER" id="PTHR43194">
    <property type="entry name" value="HYDROLASE ALPHA/BETA FOLD FAMILY"/>
    <property type="match status" value="1"/>
</dbReference>
<keyword evidence="3" id="KW-1185">Reference proteome</keyword>
<dbReference type="PRINTS" id="PR00111">
    <property type="entry name" value="ABHYDROLASE"/>
</dbReference>
<dbReference type="GO" id="GO:0016787">
    <property type="term" value="F:hydrolase activity"/>
    <property type="evidence" value="ECO:0007669"/>
    <property type="project" value="UniProtKB-KW"/>
</dbReference>
<proteinExistence type="predicted"/>
<name>A0A6A6QT85_9PEZI</name>
<reference evidence="2" key="1">
    <citation type="journal article" date="2020" name="Stud. Mycol.">
        <title>101 Dothideomycetes genomes: a test case for predicting lifestyles and emergence of pathogens.</title>
        <authorList>
            <person name="Haridas S."/>
            <person name="Albert R."/>
            <person name="Binder M."/>
            <person name="Bloem J."/>
            <person name="Labutti K."/>
            <person name="Salamov A."/>
            <person name="Andreopoulos B."/>
            <person name="Baker S."/>
            <person name="Barry K."/>
            <person name="Bills G."/>
            <person name="Bluhm B."/>
            <person name="Cannon C."/>
            <person name="Castanera R."/>
            <person name="Culley D."/>
            <person name="Daum C."/>
            <person name="Ezra D."/>
            <person name="Gonzalez J."/>
            <person name="Henrissat B."/>
            <person name="Kuo A."/>
            <person name="Liang C."/>
            <person name="Lipzen A."/>
            <person name="Lutzoni F."/>
            <person name="Magnuson J."/>
            <person name="Mondo S."/>
            <person name="Nolan M."/>
            <person name="Ohm R."/>
            <person name="Pangilinan J."/>
            <person name="Park H.-J."/>
            <person name="Ramirez L."/>
            <person name="Alfaro M."/>
            <person name="Sun H."/>
            <person name="Tritt A."/>
            <person name="Yoshinaga Y."/>
            <person name="Zwiers L.-H."/>
            <person name="Turgeon B."/>
            <person name="Goodwin S."/>
            <person name="Spatafora J."/>
            <person name="Crous P."/>
            <person name="Grigoriev I."/>
        </authorList>
    </citation>
    <scope>NUCLEOTIDE SEQUENCE</scope>
    <source>
        <strain evidence="2">CBS 269.34</strain>
    </source>
</reference>
<evidence type="ECO:0000313" key="2">
    <source>
        <dbReference type="EMBL" id="KAF2494127.1"/>
    </source>
</evidence>
<dbReference type="Gene3D" id="3.40.50.1820">
    <property type="entry name" value="alpha/beta hydrolase"/>
    <property type="match status" value="1"/>
</dbReference>
<sequence>MTSIKKAYADSSIGQIHYLYALAPKNVEKKSHPMVLLHMSASSAFSMASLMKVYAPHGYDCYAPDMPGFGSSDDPLEKPPNIAWYANLYAALFETLGIAKVGVHLVGHHSGGVIGIEIANLHPTIISSLCLIGPAIMSASERAELRKSFFEPFNKPVADGSHLLKTWHYVADEGIPTTELELLQRETLDHIRAWKGRSQIYDCVWEQDSQKLVKIVGCPMIAVLARDDILWSYIGHLKDIRPDVKICECPGANFEPDRGTEAIVEHLSEFLTTVEA</sequence>
<dbReference type="InterPro" id="IPR050228">
    <property type="entry name" value="Carboxylesterase_BioH"/>
</dbReference>
<dbReference type="InterPro" id="IPR029058">
    <property type="entry name" value="AB_hydrolase_fold"/>
</dbReference>
<organism evidence="2 3">
    <name type="scientific">Lophium mytilinum</name>
    <dbReference type="NCBI Taxonomy" id="390894"/>
    <lineage>
        <taxon>Eukaryota</taxon>
        <taxon>Fungi</taxon>
        <taxon>Dikarya</taxon>
        <taxon>Ascomycota</taxon>
        <taxon>Pezizomycotina</taxon>
        <taxon>Dothideomycetes</taxon>
        <taxon>Pleosporomycetidae</taxon>
        <taxon>Mytilinidiales</taxon>
        <taxon>Mytilinidiaceae</taxon>
        <taxon>Lophium</taxon>
    </lineage>
</organism>
<protein>
    <submittedName>
        <fullName evidence="2">Alpha/beta-hydrolase</fullName>
    </submittedName>
</protein>
<dbReference type="Pfam" id="PF00561">
    <property type="entry name" value="Abhydrolase_1"/>
    <property type="match status" value="1"/>
</dbReference>
<evidence type="ECO:0000313" key="3">
    <source>
        <dbReference type="Proteomes" id="UP000799750"/>
    </source>
</evidence>
<dbReference type="OrthoDB" id="408373at2759"/>
<dbReference type="SUPFAM" id="SSF53474">
    <property type="entry name" value="alpha/beta-Hydrolases"/>
    <property type="match status" value="1"/>
</dbReference>
<dbReference type="PANTHER" id="PTHR43194:SF5">
    <property type="entry name" value="PIMELOYL-[ACYL-CARRIER PROTEIN] METHYL ESTER ESTERASE"/>
    <property type="match status" value="1"/>
</dbReference>
<dbReference type="AlphaFoldDB" id="A0A6A6QT85"/>
<dbReference type="EMBL" id="MU004191">
    <property type="protein sequence ID" value="KAF2494127.1"/>
    <property type="molecule type" value="Genomic_DNA"/>
</dbReference>
<accession>A0A6A6QT85</accession>
<gene>
    <name evidence="2" type="ORF">BU16DRAFT_583100</name>
</gene>